<dbReference type="InterPro" id="IPR002379">
    <property type="entry name" value="ATPase_proteolipid_c-like_dom"/>
</dbReference>
<feature type="transmembrane region" description="Helical" evidence="11">
    <location>
        <begin position="29"/>
        <end position="49"/>
    </location>
</feature>
<keyword evidence="6 11" id="KW-0812">Transmembrane</keyword>
<dbReference type="Proteomes" id="UP000236630">
    <property type="component" value="Unassembled WGS sequence"/>
</dbReference>
<evidence type="ECO:0000256" key="1">
    <source>
        <dbReference type="ARBA" id="ARBA00002481"/>
    </source>
</evidence>
<comment type="subunit">
    <text evidence="11">V-ATPase is a heteromultimeric enzyme composed of a peripheral catalytic V1 complex attached to an integral membrane V0 proton pore complex.</text>
</comment>
<reference evidence="13 14" key="1">
    <citation type="journal article" date="2017" name="Front. Genet.">
        <title>Draft sequencing of the heterozygous diploid genome of Satsuma (Citrus unshiu Marc.) using a hybrid assembly approach.</title>
        <authorList>
            <person name="Shimizu T."/>
            <person name="Tanizawa Y."/>
            <person name="Mochizuki T."/>
            <person name="Nagasaki H."/>
            <person name="Yoshioka T."/>
            <person name="Toyoda A."/>
            <person name="Fujiyama A."/>
            <person name="Kaminuma E."/>
            <person name="Nakamura Y."/>
        </authorList>
    </citation>
    <scope>NUCLEOTIDE SEQUENCE [LARGE SCALE GENOMIC DNA]</scope>
    <source>
        <strain evidence="14">cv. Miyagawa wase</strain>
    </source>
</reference>
<evidence type="ECO:0000256" key="7">
    <source>
        <dbReference type="ARBA" id="ARBA00022781"/>
    </source>
</evidence>
<organism evidence="13 14">
    <name type="scientific">Citrus unshiu</name>
    <name type="common">Satsuma mandarin</name>
    <name type="synonym">Citrus nobilis var. unshiu</name>
    <dbReference type="NCBI Taxonomy" id="55188"/>
    <lineage>
        <taxon>Eukaryota</taxon>
        <taxon>Viridiplantae</taxon>
        <taxon>Streptophyta</taxon>
        <taxon>Embryophyta</taxon>
        <taxon>Tracheophyta</taxon>
        <taxon>Spermatophyta</taxon>
        <taxon>Magnoliopsida</taxon>
        <taxon>eudicotyledons</taxon>
        <taxon>Gunneridae</taxon>
        <taxon>Pentapetalae</taxon>
        <taxon>rosids</taxon>
        <taxon>malvids</taxon>
        <taxon>Sapindales</taxon>
        <taxon>Rutaceae</taxon>
        <taxon>Aurantioideae</taxon>
        <taxon>Citrus</taxon>
    </lineage>
</organism>
<evidence type="ECO:0000256" key="6">
    <source>
        <dbReference type="ARBA" id="ARBA00022692"/>
    </source>
</evidence>
<dbReference type="EMBL" id="BDQV01000014">
    <property type="protein sequence ID" value="GAY41800.1"/>
    <property type="molecule type" value="Genomic_DNA"/>
</dbReference>
<dbReference type="InterPro" id="IPR035921">
    <property type="entry name" value="F/V-ATP_Csub_sf"/>
</dbReference>
<comment type="caution">
    <text evidence="13">The sequence shown here is derived from an EMBL/GenBank/DDBJ whole genome shotgun (WGS) entry which is preliminary data.</text>
</comment>
<proteinExistence type="inferred from homology"/>
<name>A0A2H5NNR1_CITUN</name>
<dbReference type="InterPro" id="IPR011555">
    <property type="entry name" value="ATPase_proteolipid_su_C_euk"/>
</dbReference>
<gene>
    <name evidence="13" type="ORF">CUMW_062240</name>
</gene>
<dbReference type="NCBIfam" id="TIGR01100">
    <property type="entry name" value="V_ATP_synt_C"/>
    <property type="match status" value="1"/>
</dbReference>
<dbReference type="PRINTS" id="PR00122">
    <property type="entry name" value="VACATPASE"/>
</dbReference>
<evidence type="ECO:0000256" key="10">
    <source>
        <dbReference type="ARBA" id="ARBA00023136"/>
    </source>
</evidence>
<dbReference type="SUPFAM" id="SSF81333">
    <property type="entry name" value="F1F0 ATP synthase subunit C"/>
    <property type="match status" value="1"/>
</dbReference>
<keyword evidence="4 11" id="KW-0813">Transport</keyword>
<evidence type="ECO:0000256" key="3">
    <source>
        <dbReference type="ARBA" id="ARBA00007296"/>
    </source>
</evidence>
<dbReference type="GO" id="GO:0005774">
    <property type="term" value="C:vacuolar membrane"/>
    <property type="evidence" value="ECO:0007669"/>
    <property type="project" value="UniProtKB-SubCell"/>
</dbReference>
<dbReference type="Pfam" id="PF00137">
    <property type="entry name" value="ATP-synt_C"/>
    <property type="match status" value="2"/>
</dbReference>
<evidence type="ECO:0000313" key="13">
    <source>
        <dbReference type="EMBL" id="GAY41800.1"/>
    </source>
</evidence>
<sequence length="200" mass="21148">MGAAYGTAKSGVGVASMGVMRPELVMKSIVPVVMAGVLGIYGLIIAVIISTGINPKAKSYYLFDGYAHLSSGLACGLAGLSAGMAIGIVGDAGVRANAQQPKLFVGMILILIFAEALALYGLVFLWISESRIYISNDVYTLHSEALSIDPQVCIEKEHISCSDCSFSDISNVHKMHLPHSFVQKGNCSVESKGISIPMKY</sequence>
<keyword evidence="8 11" id="KW-1133">Transmembrane helix</keyword>
<feature type="domain" description="V-ATPase proteolipid subunit C-like" evidence="12">
    <location>
        <begin position="70"/>
        <end position="124"/>
    </location>
</feature>
<keyword evidence="9 11" id="KW-0406">Ion transport</keyword>
<keyword evidence="10 11" id="KW-0472">Membrane</keyword>
<comment type="function">
    <text evidence="1 11">Proton-conducting pore forming subunit of the membrane integral V0 complex of vacuolar ATPase. V-ATPase is responsible for acidifying a variety of intracellular compartments in eukaryotic cells.</text>
</comment>
<feature type="transmembrane region" description="Helical" evidence="11">
    <location>
        <begin position="103"/>
        <end position="127"/>
    </location>
</feature>
<dbReference type="AlphaFoldDB" id="A0A2H5NNR1"/>
<dbReference type="FunFam" id="1.20.120.610:FF:000003">
    <property type="entry name" value="V-type proton ATPase proteolipid subunit"/>
    <property type="match status" value="1"/>
</dbReference>
<dbReference type="CDD" id="cd18176">
    <property type="entry name" value="ATP-synt_Vo_c_ATP6C_rpt2"/>
    <property type="match status" value="1"/>
</dbReference>
<accession>A0A2H5NNR1</accession>
<dbReference type="GO" id="GO:0033179">
    <property type="term" value="C:proton-transporting V-type ATPase, V0 domain"/>
    <property type="evidence" value="ECO:0007669"/>
    <property type="project" value="InterPro"/>
</dbReference>
<protein>
    <recommendedName>
        <fullName evidence="11">V-type proton ATPase proteolipid subunit</fullName>
    </recommendedName>
</protein>
<keyword evidence="5 11" id="KW-0926">Vacuole</keyword>
<dbReference type="CDD" id="cd18175">
    <property type="entry name" value="ATP-synt_Vo_c_ATP6C_rpt1"/>
    <property type="match status" value="1"/>
</dbReference>
<evidence type="ECO:0000259" key="12">
    <source>
        <dbReference type="Pfam" id="PF00137"/>
    </source>
</evidence>
<feature type="non-terminal residue" evidence="13">
    <location>
        <position position="200"/>
    </location>
</feature>
<keyword evidence="7 11" id="KW-0375">Hydrogen ion transport</keyword>
<evidence type="ECO:0000256" key="11">
    <source>
        <dbReference type="RuleBase" id="RU363060"/>
    </source>
</evidence>
<dbReference type="InterPro" id="IPR000245">
    <property type="entry name" value="ATPase_proteolipid_csu"/>
</dbReference>
<comment type="subcellular location">
    <subcellularLocation>
        <location evidence="2 11">Vacuole membrane</location>
        <topology evidence="2 11">Multi-pass membrane protein</topology>
    </subcellularLocation>
</comment>
<feature type="transmembrane region" description="Helical" evidence="11">
    <location>
        <begin position="69"/>
        <end position="91"/>
    </location>
</feature>
<dbReference type="Gene3D" id="1.20.120.610">
    <property type="entry name" value="lithium bound rotor ring of v- atpase"/>
    <property type="match status" value="1"/>
</dbReference>
<evidence type="ECO:0000256" key="4">
    <source>
        <dbReference type="ARBA" id="ARBA00022448"/>
    </source>
</evidence>
<dbReference type="GO" id="GO:0046961">
    <property type="term" value="F:proton-transporting ATPase activity, rotational mechanism"/>
    <property type="evidence" value="ECO:0007669"/>
    <property type="project" value="InterPro"/>
</dbReference>
<comment type="similarity">
    <text evidence="3 11">Belongs to the V-ATPase proteolipid subunit family.</text>
</comment>
<evidence type="ECO:0000256" key="8">
    <source>
        <dbReference type="ARBA" id="ARBA00022989"/>
    </source>
</evidence>
<evidence type="ECO:0000256" key="2">
    <source>
        <dbReference type="ARBA" id="ARBA00004128"/>
    </source>
</evidence>
<evidence type="ECO:0000313" key="14">
    <source>
        <dbReference type="Proteomes" id="UP000236630"/>
    </source>
</evidence>
<evidence type="ECO:0000256" key="9">
    <source>
        <dbReference type="ARBA" id="ARBA00023065"/>
    </source>
</evidence>
<keyword evidence="14" id="KW-1185">Reference proteome</keyword>
<dbReference type="PANTHER" id="PTHR10263">
    <property type="entry name" value="V-TYPE PROTON ATPASE PROTEOLIPID SUBUNIT"/>
    <property type="match status" value="1"/>
</dbReference>
<evidence type="ECO:0000256" key="5">
    <source>
        <dbReference type="ARBA" id="ARBA00022554"/>
    </source>
</evidence>
<feature type="domain" description="V-ATPase proteolipid subunit C-like" evidence="12">
    <location>
        <begin position="1"/>
        <end position="49"/>
    </location>
</feature>